<evidence type="ECO:0000313" key="11">
    <source>
        <dbReference type="EMBL" id="EQC41607.1"/>
    </source>
</evidence>
<evidence type="ECO:0000313" key="12">
    <source>
        <dbReference type="Proteomes" id="UP000030762"/>
    </source>
</evidence>
<proteinExistence type="inferred from homology"/>
<dbReference type="GeneID" id="19942293"/>
<keyword evidence="7" id="KW-0479">Metal-binding</keyword>
<evidence type="ECO:0000256" key="4">
    <source>
        <dbReference type="ARBA" id="ARBA00023054"/>
    </source>
</evidence>
<dbReference type="PANTHER" id="PTHR21502">
    <property type="entry name" value="ZINC FINGER PROTEIN DZIP1"/>
    <property type="match status" value="1"/>
</dbReference>
<dbReference type="PANTHER" id="PTHR21502:SF3">
    <property type="entry name" value="CILIUM ASSEMBLY PROTEIN DZIP1L"/>
    <property type="match status" value="1"/>
</dbReference>
<keyword evidence="12" id="KW-1185">Reference proteome</keyword>
<keyword evidence="7" id="KW-0863">Zinc-finger</keyword>
<accession>T0SFA3</accession>
<evidence type="ECO:0000256" key="3">
    <source>
        <dbReference type="ARBA" id="ARBA00009131"/>
    </source>
</evidence>
<feature type="compositionally biased region" description="Basic and acidic residues" evidence="9">
    <location>
        <begin position="909"/>
        <end position="935"/>
    </location>
</feature>
<keyword evidence="5" id="KW-0206">Cytoskeleton</keyword>
<dbReference type="InterPro" id="IPR000048">
    <property type="entry name" value="IQ_motif_EF-hand-BS"/>
</dbReference>
<feature type="compositionally biased region" description="Basic and acidic residues" evidence="9">
    <location>
        <begin position="12"/>
        <end position="23"/>
    </location>
</feature>
<feature type="region of interest" description="Disordered" evidence="9">
    <location>
        <begin position="257"/>
        <end position="286"/>
    </location>
</feature>
<evidence type="ECO:0000256" key="7">
    <source>
        <dbReference type="PROSITE-ProRule" id="PRU00042"/>
    </source>
</evidence>
<evidence type="ECO:0000259" key="10">
    <source>
        <dbReference type="PROSITE" id="PS50157"/>
    </source>
</evidence>
<dbReference type="AlphaFoldDB" id="T0SFA3"/>
<protein>
    <recommendedName>
        <fullName evidence="10">C2H2-type domain-containing protein</fullName>
    </recommendedName>
</protein>
<dbReference type="InterPro" id="IPR032714">
    <property type="entry name" value="DZIP1_N"/>
</dbReference>
<evidence type="ECO:0000256" key="6">
    <source>
        <dbReference type="ARBA" id="ARBA00023273"/>
    </source>
</evidence>
<keyword evidence="7" id="KW-0862">Zinc</keyword>
<organism evidence="11 12">
    <name type="scientific">Saprolegnia diclina (strain VS20)</name>
    <dbReference type="NCBI Taxonomy" id="1156394"/>
    <lineage>
        <taxon>Eukaryota</taxon>
        <taxon>Sar</taxon>
        <taxon>Stramenopiles</taxon>
        <taxon>Oomycota</taxon>
        <taxon>Saprolegniomycetes</taxon>
        <taxon>Saprolegniales</taxon>
        <taxon>Saprolegniaceae</taxon>
        <taxon>Saprolegnia</taxon>
    </lineage>
</organism>
<keyword evidence="5" id="KW-0963">Cytoplasm</keyword>
<dbReference type="SMART" id="SM00015">
    <property type="entry name" value="IQ"/>
    <property type="match status" value="3"/>
</dbReference>
<dbReference type="eggNOG" id="ENOG502QRAI">
    <property type="taxonomic scope" value="Eukaryota"/>
</dbReference>
<evidence type="ECO:0000256" key="8">
    <source>
        <dbReference type="SAM" id="Coils"/>
    </source>
</evidence>
<dbReference type="RefSeq" id="XP_008605321.1">
    <property type="nucleotide sequence ID" value="XM_008607099.1"/>
</dbReference>
<dbReference type="InterPro" id="IPR013087">
    <property type="entry name" value="Znf_C2H2_type"/>
</dbReference>
<dbReference type="PROSITE" id="PS50096">
    <property type="entry name" value="IQ"/>
    <property type="match status" value="2"/>
</dbReference>
<dbReference type="OrthoDB" id="515971at2759"/>
<feature type="region of interest" description="Disordered" evidence="9">
    <location>
        <begin position="898"/>
        <end position="977"/>
    </location>
</feature>
<dbReference type="GO" id="GO:0005814">
    <property type="term" value="C:centriole"/>
    <property type="evidence" value="ECO:0007669"/>
    <property type="project" value="UniProtKB-SubCell"/>
</dbReference>
<dbReference type="EMBL" id="JH767134">
    <property type="protein sequence ID" value="EQC41607.1"/>
    <property type="molecule type" value="Genomic_DNA"/>
</dbReference>
<dbReference type="Proteomes" id="UP000030762">
    <property type="component" value="Unassembled WGS sequence"/>
</dbReference>
<dbReference type="Pfam" id="PF00612">
    <property type="entry name" value="IQ"/>
    <property type="match status" value="1"/>
</dbReference>
<evidence type="ECO:0000256" key="5">
    <source>
        <dbReference type="ARBA" id="ARBA00023212"/>
    </source>
</evidence>
<keyword evidence="6" id="KW-0966">Cell projection</keyword>
<dbReference type="PROSITE" id="PS50157">
    <property type="entry name" value="ZINC_FINGER_C2H2_2"/>
    <property type="match status" value="1"/>
</dbReference>
<feature type="region of interest" description="Disordered" evidence="9">
    <location>
        <begin position="1001"/>
        <end position="1029"/>
    </location>
</feature>
<sequence>MDPRYLRQPATRAERHGDGRYARDGLPSTGLFSPLTQLHSAFHKRHETRKRSESSPMAMAYNRATQNRRAIQLPPRPFSFRQRQGKLDTRTIAQIDLNKVVRETDIDTIQNHLENLAFSDVTLQDVNQYSDEYFLKLFQVAQLTVEYLLNVQESLVLHTEDLETQCDHVAADCKTLEAENQTFDAEVKLLKQEIQQKQNTIATFEMMLLTQQRSASVPATSPTPAPVDCVFCNKKFLSTEYLVKHQKKKHFDDYSKLRATKSGPPPLQAPPPVHAPPPVQAPPPIETPPVMVEPAKPAASDVSLVSALVAANTTALTKQLETLQAQLLQDKSERAKETQLLQQQQNAFAQSIVEQMARMQQALQDMQAKTQTEWMHFTEEILKAKPRPADHIGHVMHDTDDKLTREMVQDLMQQREKELARRLELEAEQREWAARELQLQKQLLDEKQKQTTNELTLTHLMALEAQKYGLDYGLPPSAAPTVVVVERGPPPAVETPVVAAEEPKQAPPPCLVRQPSIQVPDVVPTPVPAKAAPPKPVVVEAPPPKPTPVAAPVVAPVPAPAPTLVEIETPPAVVEAPPMPEAPTPAPSEDAQLRRLHAAATTIRRVTKGFLTRSRLAHPHSWHLRLQGHDVLVPVTRDTTALDVRRVIASELGNIDLHRVLLHDVHSGDELPGSFLVFETNGHLEIEIIPAMHDDMHHFAVIDELVIDLAAQKGQIQSLRTETLPAHVRPENATVLAALVRLQSVARGMLARREAASRRIDRLVDARLAQLQAPPVVIAHKPTLAEVHTRKVTDALHAKLVAFKVGKSADRIPRQLSKDAYEASMKQLTAAREAQPPEVQARIAGLLSMIHDVSVSQYDAAAAKEKEATATAATSIQSIARAALARKMLQKMLAKHAPAEASLVTEGTTQRDAEATAKPTDDNDDEAKPSAELHESVQAVDEAPPKATSSVTEDEGVMTIDEFNDDEPKPAPATSEALEKAVLQDEYEEERAKLAALKEASARVISPFSRAPLQSMRSAKRGSSSQNAR</sequence>
<evidence type="ECO:0000256" key="9">
    <source>
        <dbReference type="SAM" id="MobiDB-lite"/>
    </source>
</evidence>
<keyword evidence="4 8" id="KW-0175">Coiled coil</keyword>
<dbReference type="InterPro" id="IPR051241">
    <property type="entry name" value="DZIP_RILPL"/>
</dbReference>
<feature type="region of interest" description="Disordered" evidence="9">
    <location>
        <begin position="1"/>
        <end position="27"/>
    </location>
</feature>
<evidence type="ECO:0000256" key="1">
    <source>
        <dbReference type="ARBA" id="ARBA00004114"/>
    </source>
</evidence>
<dbReference type="PROSITE" id="PS00028">
    <property type="entry name" value="ZINC_FINGER_C2H2_1"/>
    <property type="match status" value="1"/>
</dbReference>
<evidence type="ECO:0000256" key="2">
    <source>
        <dbReference type="ARBA" id="ARBA00004120"/>
    </source>
</evidence>
<dbReference type="VEuPathDB" id="FungiDB:SDRG_01566"/>
<dbReference type="InParanoid" id="T0SFA3"/>
<name>T0SFA3_SAPDV</name>
<reference evidence="11 12" key="1">
    <citation type="submission" date="2012-04" db="EMBL/GenBank/DDBJ databases">
        <title>The Genome Sequence of Saprolegnia declina VS20.</title>
        <authorList>
            <consortium name="The Broad Institute Genome Sequencing Platform"/>
            <person name="Russ C."/>
            <person name="Nusbaum C."/>
            <person name="Tyler B."/>
            <person name="van West P."/>
            <person name="Dieguez-Uribeondo J."/>
            <person name="de Bruijn I."/>
            <person name="Tripathy S."/>
            <person name="Jiang R."/>
            <person name="Young S.K."/>
            <person name="Zeng Q."/>
            <person name="Gargeya S."/>
            <person name="Fitzgerald M."/>
            <person name="Haas B."/>
            <person name="Abouelleil A."/>
            <person name="Alvarado L."/>
            <person name="Arachchi H.M."/>
            <person name="Berlin A."/>
            <person name="Chapman S.B."/>
            <person name="Goldberg J."/>
            <person name="Griggs A."/>
            <person name="Gujja S."/>
            <person name="Hansen M."/>
            <person name="Howarth C."/>
            <person name="Imamovic A."/>
            <person name="Larimer J."/>
            <person name="McCowen C."/>
            <person name="Montmayeur A."/>
            <person name="Murphy C."/>
            <person name="Neiman D."/>
            <person name="Pearson M."/>
            <person name="Priest M."/>
            <person name="Roberts A."/>
            <person name="Saif S."/>
            <person name="Shea T."/>
            <person name="Sisk P."/>
            <person name="Sykes S."/>
            <person name="Wortman J."/>
            <person name="Nusbaum C."/>
            <person name="Birren B."/>
        </authorList>
    </citation>
    <scope>NUCLEOTIDE SEQUENCE [LARGE SCALE GENOMIC DNA]</scope>
    <source>
        <strain evidence="11 12">VS20</strain>
    </source>
</reference>
<feature type="compositionally biased region" description="Pro residues" evidence="9">
    <location>
        <begin position="263"/>
        <end position="286"/>
    </location>
</feature>
<gene>
    <name evidence="11" type="ORF">SDRG_01566</name>
</gene>
<comment type="similarity">
    <text evidence="3">Belongs to the DZIP C2H2-type zinc-finger protein family.</text>
</comment>
<dbReference type="GO" id="GO:0005737">
    <property type="term" value="C:cytoplasm"/>
    <property type="evidence" value="ECO:0007669"/>
    <property type="project" value="TreeGrafter"/>
</dbReference>
<dbReference type="OMA" id="LMHVQDS"/>
<feature type="domain" description="C2H2-type" evidence="10">
    <location>
        <begin position="227"/>
        <end position="255"/>
    </location>
</feature>
<dbReference type="Pfam" id="PF13815">
    <property type="entry name" value="Dzip-like_N"/>
    <property type="match status" value="1"/>
</dbReference>
<feature type="compositionally biased region" description="Polar residues" evidence="9">
    <location>
        <begin position="1015"/>
        <end position="1029"/>
    </location>
</feature>
<comment type="subcellular location">
    <subcellularLocation>
        <location evidence="2">Cytoplasm</location>
        <location evidence="2">Cytoskeleton</location>
        <location evidence="2">Cilium basal body</location>
    </subcellularLocation>
    <subcellularLocation>
        <location evidence="1">Cytoplasm</location>
        <location evidence="1">Cytoskeleton</location>
        <location evidence="1">Microtubule organizing center</location>
        <location evidence="1">Centrosome</location>
        <location evidence="1">Centriole</location>
    </subcellularLocation>
</comment>
<feature type="coiled-coil region" evidence="8">
    <location>
        <begin position="408"/>
        <end position="454"/>
    </location>
</feature>
<feature type="coiled-coil region" evidence="8">
    <location>
        <begin position="159"/>
        <end position="207"/>
    </location>
</feature>
<dbReference type="GO" id="GO:0008270">
    <property type="term" value="F:zinc ion binding"/>
    <property type="evidence" value="ECO:0007669"/>
    <property type="project" value="UniProtKB-KW"/>
</dbReference>